<keyword evidence="3" id="KW-1185">Reference proteome</keyword>
<accession>A0A176RWD5</accession>
<feature type="transmembrane region" description="Helical" evidence="1">
    <location>
        <begin position="21"/>
        <end position="39"/>
    </location>
</feature>
<dbReference type="Proteomes" id="UP000076962">
    <property type="component" value="Unassembled WGS sequence"/>
</dbReference>
<reference evidence="2 3" key="1">
    <citation type="submission" date="2016-05" db="EMBL/GenBank/DDBJ databases">
        <title>Single-cell genome of chain-forming Candidatus Thiomargarita nelsonii and comparison to other large sulfur-oxidizing bacteria.</title>
        <authorList>
            <person name="Winkel M."/>
            <person name="Salman V."/>
            <person name="Woyke T."/>
            <person name="Schulz-Vogt H."/>
            <person name="Richter M."/>
            <person name="Flood B."/>
            <person name="Bailey J."/>
            <person name="Amann R."/>
            <person name="Mussmann M."/>
        </authorList>
    </citation>
    <scope>NUCLEOTIDE SEQUENCE [LARGE SCALE GENOMIC DNA]</scope>
    <source>
        <strain evidence="2 3">THI036</strain>
    </source>
</reference>
<protein>
    <submittedName>
        <fullName evidence="2">Uncharacterized protein</fullName>
    </submittedName>
</protein>
<evidence type="ECO:0000313" key="2">
    <source>
        <dbReference type="EMBL" id="OAD20092.1"/>
    </source>
</evidence>
<proteinExistence type="predicted"/>
<dbReference type="EMBL" id="LUTY01002554">
    <property type="protein sequence ID" value="OAD20092.1"/>
    <property type="molecule type" value="Genomic_DNA"/>
</dbReference>
<evidence type="ECO:0000313" key="3">
    <source>
        <dbReference type="Proteomes" id="UP000076962"/>
    </source>
</evidence>
<keyword evidence="1" id="KW-1133">Transmembrane helix</keyword>
<name>A0A176RWD5_9GAMM</name>
<evidence type="ECO:0000256" key="1">
    <source>
        <dbReference type="SAM" id="Phobius"/>
    </source>
</evidence>
<keyword evidence="1" id="KW-0812">Transmembrane</keyword>
<comment type="caution">
    <text evidence="2">The sequence shown here is derived from an EMBL/GenBank/DDBJ whole genome shotgun (WGS) entry which is preliminary data.</text>
</comment>
<organism evidence="2 3">
    <name type="scientific">Candidatus Thiomargarita nelsonii</name>
    <dbReference type="NCBI Taxonomy" id="1003181"/>
    <lineage>
        <taxon>Bacteria</taxon>
        <taxon>Pseudomonadati</taxon>
        <taxon>Pseudomonadota</taxon>
        <taxon>Gammaproteobacteria</taxon>
        <taxon>Thiotrichales</taxon>
        <taxon>Thiotrichaceae</taxon>
        <taxon>Thiomargarita</taxon>
    </lineage>
</organism>
<keyword evidence="1" id="KW-0472">Membrane</keyword>
<gene>
    <name evidence="2" type="ORF">THIOM_004227</name>
</gene>
<sequence>MKRVNVPIIGDFGDNCQHGDVLAFFLAAGMWIPLYKLPMKRWIRRNLMKP</sequence>
<dbReference type="AlphaFoldDB" id="A0A176RWD5"/>